<dbReference type="Pfam" id="PF13456">
    <property type="entry name" value="RVT_3"/>
    <property type="match status" value="1"/>
</dbReference>
<organism evidence="3">
    <name type="scientific">Tanacetum cinerariifolium</name>
    <name type="common">Dalmatian daisy</name>
    <name type="synonym">Chrysanthemum cinerariifolium</name>
    <dbReference type="NCBI Taxonomy" id="118510"/>
    <lineage>
        <taxon>Eukaryota</taxon>
        <taxon>Viridiplantae</taxon>
        <taxon>Streptophyta</taxon>
        <taxon>Embryophyta</taxon>
        <taxon>Tracheophyta</taxon>
        <taxon>Spermatophyta</taxon>
        <taxon>Magnoliopsida</taxon>
        <taxon>eudicotyledons</taxon>
        <taxon>Gunneridae</taxon>
        <taxon>Pentapetalae</taxon>
        <taxon>asterids</taxon>
        <taxon>campanulids</taxon>
        <taxon>Asterales</taxon>
        <taxon>Asteraceae</taxon>
        <taxon>Asteroideae</taxon>
        <taxon>Anthemideae</taxon>
        <taxon>Anthemidinae</taxon>
        <taxon>Tanacetum</taxon>
    </lineage>
</organism>
<dbReference type="InterPro" id="IPR043128">
    <property type="entry name" value="Rev_trsase/Diguanyl_cyclase"/>
</dbReference>
<dbReference type="GO" id="GO:0003964">
    <property type="term" value="F:RNA-directed DNA polymerase activity"/>
    <property type="evidence" value="ECO:0007669"/>
    <property type="project" value="UniProtKB-KW"/>
</dbReference>
<proteinExistence type="predicted"/>
<accession>A0A6L2J572</accession>
<evidence type="ECO:0000313" key="3">
    <source>
        <dbReference type="EMBL" id="GEU31902.1"/>
    </source>
</evidence>
<keyword evidence="3" id="KW-0548">Nucleotidyltransferase</keyword>
<dbReference type="Gene3D" id="3.30.70.270">
    <property type="match status" value="1"/>
</dbReference>
<dbReference type="GO" id="GO:0004523">
    <property type="term" value="F:RNA-DNA hybrid ribonuclease activity"/>
    <property type="evidence" value="ECO:0007669"/>
    <property type="project" value="InterPro"/>
</dbReference>
<evidence type="ECO:0000256" key="1">
    <source>
        <dbReference type="SAM" id="MobiDB-lite"/>
    </source>
</evidence>
<evidence type="ECO:0000259" key="2">
    <source>
        <dbReference type="PROSITE" id="PS50879"/>
    </source>
</evidence>
<dbReference type="InterPro" id="IPR002156">
    <property type="entry name" value="RNaseH_domain"/>
</dbReference>
<dbReference type="PANTHER" id="PTHR48475:SF2">
    <property type="entry name" value="RIBONUCLEASE H"/>
    <property type="match status" value="1"/>
</dbReference>
<dbReference type="CDD" id="cd09279">
    <property type="entry name" value="RNase_HI_like"/>
    <property type="match status" value="1"/>
</dbReference>
<feature type="region of interest" description="Disordered" evidence="1">
    <location>
        <begin position="28"/>
        <end position="48"/>
    </location>
</feature>
<dbReference type="Gene3D" id="3.30.420.10">
    <property type="entry name" value="Ribonuclease H-like superfamily/Ribonuclease H"/>
    <property type="match status" value="1"/>
</dbReference>
<feature type="compositionally biased region" description="Basic residues" evidence="1">
    <location>
        <begin position="314"/>
        <end position="323"/>
    </location>
</feature>
<dbReference type="SUPFAM" id="SSF56672">
    <property type="entry name" value="DNA/RNA polymerases"/>
    <property type="match status" value="1"/>
</dbReference>
<keyword evidence="3" id="KW-0695">RNA-directed DNA polymerase</keyword>
<feature type="domain" description="RNase H type-1" evidence="2">
    <location>
        <begin position="520"/>
        <end position="649"/>
    </location>
</feature>
<feature type="compositionally biased region" description="Polar residues" evidence="1">
    <location>
        <begin position="28"/>
        <end position="47"/>
    </location>
</feature>
<dbReference type="GO" id="GO:0003676">
    <property type="term" value="F:nucleic acid binding"/>
    <property type="evidence" value="ECO:0007669"/>
    <property type="project" value="InterPro"/>
</dbReference>
<dbReference type="Pfam" id="PF00078">
    <property type="entry name" value="RVT_1"/>
    <property type="match status" value="1"/>
</dbReference>
<reference evidence="3" key="1">
    <citation type="journal article" date="2019" name="Sci. Rep.">
        <title>Draft genome of Tanacetum cinerariifolium, the natural source of mosquito coil.</title>
        <authorList>
            <person name="Yamashiro T."/>
            <person name="Shiraishi A."/>
            <person name="Satake H."/>
            <person name="Nakayama K."/>
        </authorList>
    </citation>
    <scope>NUCLEOTIDE SEQUENCE</scope>
</reference>
<dbReference type="PROSITE" id="PS50879">
    <property type="entry name" value="RNASE_H_1"/>
    <property type="match status" value="1"/>
</dbReference>
<dbReference type="InterPro" id="IPR000477">
    <property type="entry name" value="RT_dom"/>
</dbReference>
<dbReference type="InterPro" id="IPR036397">
    <property type="entry name" value="RNaseH_sf"/>
</dbReference>
<feature type="region of interest" description="Disordered" evidence="1">
    <location>
        <begin position="269"/>
        <end position="340"/>
    </location>
</feature>
<keyword evidence="3" id="KW-0808">Transferase</keyword>
<feature type="compositionally biased region" description="Basic and acidic residues" evidence="1">
    <location>
        <begin position="294"/>
        <end position="309"/>
    </location>
</feature>
<sequence length="676" mass="76557">MTKGREITPPPGFLAVPTTTTMFAATTPENTPLANRTSTSTNPNPVITPTFVEANYETLKSLLKDRRRKMRNNDLRTKLEYISEDYDKEREMKPRPRPARAITPPLRAASPRVRRRKERVVGFEETQNRGESRVKRKNKGGRPSEEAPRGNGSQNVNLPPLLAAYIWRSENGHPLQSSLTSVYGGQALSNNVGGNLPPNDTFLSHNAQPFIPANLNILGLHEDQRIFGFIHGLRTKSLVEHLSMNLPLTYKGLMEKTYTWVEAREVPTNGVSSDRRDSFERPNKSSWDNNRGQKNKDRKNSHVENRDRGLNNSRGHKVSHQKGVKTVLSAGEAGEETKKARRTLTISKERIPSCDDTREKIVVNDKRNLEAYVDDMVIKRTSEEGMLSNIQETFERFRSINMKLNPKKCSFGVEEGPFLGCRITKQGIKANPLNIKAVTELEQPRALKDIQSLNGKLAALSRFLSNGAERSLPFFKAIELGKHDIVFLKRYEREMPADFLPEIPFDDNEKRVKEKEVSDPSKEWKLYTNGAFSLDGAGAGLMLIDPVGKEYTYALRFMFETTYNKVEYDALLAGLHIAQEMEITKVAIYLDLQLVVNQIKGTYAVKQLSIKSYLQKVKTALTGFEGYTVEHVQRNQNKKADALSKLASMTYEHLIKEVLVEVLAKRSIEEKEVLKV</sequence>
<dbReference type="AlphaFoldDB" id="A0A6L2J572"/>
<protein>
    <submittedName>
        <fullName evidence="3">Reverse transcriptase domain-containing protein</fullName>
    </submittedName>
</protein>
<feature type="compositionally biased region" description="Basic and acidic residues" evidence="1">
    <location>
        <begin position="119"/>
        <end position="133"/>
    </location>
</feature>
<comment type="caution">
    <text evidence="3">The sequence shown here is derived from an EMBL/GenBank/DDBJ whole genome shotgun (WGS) entry which is preliminary data.</text>
</comment>
<feature type="compositionally biased region" description="Low complexity" evidence="1">
    <location>
        <begin position="99"/>
        <end position="109"/>
    </location>
</feature>
<name>A0A6L2J572_TANCI</name>
<feature type="compositionally biased region" description="Basic and acidic residues" evidence="1">
    <location>
        <begin position="273"/>
        <end position="283"/>
    </location>
</feature>
<gene>
    <name evidence="3" type="ORF">Tci_003880</name>
</gene>
<feature type="region of interest" description="Disordered" evidence="1">
    <location>
        <begin position="88"/>
        <end position="156"/>
    </location>
</feature>
<dbReference type="InterPro" id="IPR043502">
    <property type="entry name" value="DNA/RNA_pol_sf"/>
</dbReference>
<dbReference type="PANTHER" id="PTHR48475">
    <property type="entry name" value="RIBONUCLEASE H"/>
    <property type="match status" value="1"/>
</dbReference>
<dbReference type="EMBL" id="BKCJ010000298">
    <property type="protein sequence ID" value="GEU31902.1"/>
    <property type="molecule type" value="Genomic_DNA"/>
</dbReference>